<feature type="compositionally biased region" description="Basic and acidic residues" evidence="1">
    <location>
        <begin position="225"/>
        <end position="237"/>
    </location>
</feature>
<protein>
    <submittedName>
        <fullName evidence="2">Uncharacterized protein</fullName>
    </submittedName>
</protein>
<feature type="compositionally biased region" description="Low complexity" evidence="1">
    <location>
        <begin position="120"/>
        <end position="131"/>
    </location>
</feature>
<feature type="compositionally biased region" description="Polar residues" evidence="1">
    <location>
        <begin position="93"/>
        <end position="102"/>
    </location>
</feature>
<evidence type="ECO:0000313" key="3">
    <source>
        <dbReference type="Proteomes" id="UP001470230"/>
    </source>
</evidence>
<evidence type="ECO:0000256" key="1">
    <source>
        <dbReference type="SAM" id="MobiDB-lite"/>
    </source>
</evidence>
<name>A0ABR2GT26_9EUKA</name>
<keyword evidence="3" id="KW-1185">Reference proteome</keyword>
<dbReference type="EMBL" id="JAPFFF010000062">
    <property type="protein sequence ID" value="KAK8837098.1"/>
    <property type="molecule type" value="Genomic_DNA"/>
</dbReference>
<proteinExistence type="predicted"/>
<reference evidence="2 3" key="1">
    <citation type="submission" date="2024-04" db="EMBL/GenBank/DDBJ databases">
        <title>Tritrichomonas musculus Genome.</title>
        <authorList>
            <person name="Alves-Ferreira E."/>
            <person name="Grigg M."/>
            <person name="Lorenzi H."/>
            <person name="Galac M."/>
        </authorList>
    </citation>
    <scope>NUCLEOTIDE SEQUENCE [LARGE SCALE GENOMIC DNA]</scope>
    <source>
        <strain evidence="2 3">EAF2021</strain>
    </source>
</reference>
<feature type="compositionally biased region" description="Low complexity" evidence="1">
    <location>
        <begin position="139"/>
        <end position="153"/>
    </location>
</feature>
<dbReference type="Proteomes" id="UP001470230">
    <property type="component" value="Unassembled WGS sequence"/>
</dbReference>
<feature type="region of interest" description="Disordered" evidence="1">
    <location>
        <begin position="1"/>
        <end position="50"/>
    </location>
</feature>
<gene>
    <name evidence="2" type="ORF">M9Y10_037151</name>
</gene>
<sequence>MIETDTNEPPPTNDNDINNSNQPNIPTNNTNNVNDSNINPPNETSNIDNNDIQQSNAIYNTSNDIQPTEAEENKGDETDNNLGNEDTKEPTIINDSKGNSENNDTKYPPNSTLINEKENIIANISNNSEGKSNNEEENVLNNSNNNLKGNPSNQESEFLNESGDQIDLSNKNDNNKDEENDTDWFLPRPPSNRFSFTYSPRRRFDSYSNEDQFGLQIKPLNVSGNKEKAEPQKEENKNYNTNKSKSARRQKYPPPIEETKRSRSLRINRKDNFEETPMTRINNVSDDDYSFEQRKTRTAPIRDYSYLLEPASNVSAKDKYIDEARLALGGIYMKYNTGTTGLQGTGVARMLPNDLTCTMRVKRPSVKRVRPPFKYRKRNDFFKKANNV</sequence>
<comment type="caution">
    <text evidence="2">The sequence shown here is derived from an EMBL/GenBank/DDBJ whole genome shotgun (WGS) entry which is preliminary data.</text>
</comment>
<feature type="compositionally biased region" description="Low complexity" evidence="1">
    <location>
        <begin position="13"/>
        <end position="42"/>
    </location>
</feature>
<accession>A0ABR2GT26</accession>
<feature type="compositionally biased region" description="Polar residues" evidence="1">
    <location>
        <begin position="154"/>
        <end position="169"/>
    </location>
</feature>
<evidence type="ECO:0000313" key="2">
    <source>
        <dbReference type="EMBL" id="KAK8837098.1"/>
    </source>
</evidence>
<organism evidence="2 3">
    <name type="scientific">Tritrichomonas musculus</name>
    <dbReference type="NCBI Taxonomy" id="1915356"/>
    <lineage>
        <taxon>Eukaryota</taxon>
        <taxon>Metamonada</taxon>
        <taxon>Parabasalia</taxon>
        <taxon>Tritrichomonadida</taxon>
        <taxon>Tritrichomonadidae</taxon>
        <taxon>Tritrichomonas</taxon>
    </lineage>
</organism>
<feature type="region of interest" description="Disordered" evidence="1">
    <location>
        <begin position="66"/>
        <end position="198"/>
    </location>
</feature>
<feature type="region of interest" description="Disordered" evidence="1">
    <location>
        <begin position="215"/>
        <end position="263"/>
    </location>
</feature>